<dbReference type="RefSeq" id="WP_132552897.1">
    <property type="nucleotide sequence ID" value="NZ_SMBK01000013.1"/>
</dbReference>
<dbReference type="AlphaFoldDB" id="A0A4R3RF11"/>
<protein>
    <submittedName>
        <fullName evidence="1">Uncharacterized protein</fullName>
    </submittedName>
</protein>
<evidence type="ECO:0000313" key="1">
    <source>
        <dbReference type="EMBL" id="TCU34138.1"/>
    </source>
</evidence>
<gene>
    <name evidence="1" type="ORF">EV129_113122</name>
</gene>
<organism evidence="1 2">
    <name type="scientific">Rhizobium azibense</name>
    <dbReference type="NCBI Taxonomy" id="1136135"/>
    <lineage>
        <taxon>Bacteria</taxon>
        <taxon>Pseudomonadati</taxon>
        <taxon>Pseudomonadota</taxon>
        <taxon>Alphaproteobacteria</taxon>
        <taxon>Hyphomicrobiales</taxon>
        <taxon>Rhizobiaceae</taxon>
        <taxon>Rhizobium/Agrobacterium group</taxon>
        <taxon>Rhizobium</taxon>
    </lineage>
</organism>
<name>A0A4R3RF11_9HYPH</name>
<reference evidence="1 2" key="1">
    <citation type="submission" date="2019-03" db="EMBL/GenBank/DDBJ databases">
        <title>Genomic Encyclopedia of Type Strains, Phase IV (KMG-V): Genome sequencing to study the core and pangenomes of soil and plant-associated prokaryotes.</title>
        <authorList>
            <person name="Whitman W."/>
        </authorList>
    </citation>
    <scope>NUCLEOTIDE SEQUENCE [LARGE SCALE GENOMIC DNA]</scope>
    <source>
        <strain evidence="1 2">IE4868</strain>
    </source>
</reference>
<proteinExistence type="predicted"/>
<dbReference type="Proteomes" id="UP000295507">
    <property type="component" value="Unassembled WGS sequence"/>
</dbReference>
<comment type="caution">
    <text evidence="1">The sequence shown here is derived from an EMBL/GenBank/DDBJ whole genome shotgun (WGS) entry which is preliminary data.</text>
</comment>
<evidence type="ECO:0000313" key="2">
    <source>
        <dbReference type="Proteomes" id="UP000295507"/>
    </source>
</evidence>
<accession>A0A4R3RF11</accession>
<dbReference type="EMBL" id="SMBK01000013">
    <property type="protein sequence ID" value="TCU34138.1"/>
    <property type="molecule type" value="Genomic_DNA"/>
</dbReference>
<sequence>MIDIDIKQRAANGPNYKLFKKKVPALPREGDHMSSDMDGFSGYVKRTMFWWNEQGKLVIEVEIK</sequence>